<gene>
    <name evidence="2" type="ORF">QC825_14850</name>
</gene>
<reference evidence="2 3" key="1">
    <citation type="submission" date="2023-04" db="EMBL/GenBank/DDBJ databases">
        <title>A long-awaited taxogenomic arrangement of the family Halomonadaceae.</title>
        <authorList>
            <person name="De La Haba R."/>
            <person name="Chuvochina M."/>
            <person name="Wittouck S."/>
            <person name="Arahal D.R."/>
            <person name="Sanchez-Porro C."/>
            <person name="Hugenholtz P."/>
            <person name="Ventosa A."/>
        </authorList>
    </citation>
    <scope>NUCLEOTIDE SEQUENCE [LARGE SCALE GENOMIC DNA]</scope>
    <source>
        <strain evidence="2 3">DSM 22428</strain>
    </source>
</reference>
<proteinExistence type="predicted"/>
<evidence type="ECO:0000313" key="2">
    <source>
        <dbReference type="EMBL" id="MDR5897348.1"/>
    </source>
</evidence>
<feature type="region of interest" description="Disordered" evidence="1">
    <location>
        <begin position="82"/>
        <end position="102"/>
    </location>
</feature>
<accession>A0ABU1GZA3</accession>
<dbReference type="Proteomes" id="UP001269375">
    <property type="component" value="Unassembled WGS sequence"/>
</dbReference>
<name>A0ABU1GZA3_9GAMM</name>
<protein>
    <submittedName>
        <fullName evidence="2">Uncharacterized protein</fullName>
    </submittedName>
</protein>
<dbReference type="RefSeq" id="WP_251594978.1">
    <property type="nucleotide sequence ID" value="NZ_JAMLJI010000004.1"/>
</dbReference>
<evidence type="ECO:0000256" key="1">
    <source>
        <dbReference type="SAM" id="MobiDB-lite"/>
    </source>
</evidence>
<comment type="caution">
    <text evidence="2">The sequence shown here is derived from an EMBL/GenBank/DDBJ whole genome shotgun (WGS) entry which is preliminary data.</text>
</comment>
<sequence>MESRYIDGATVPEFDAEITALLAKEFPEVPEEDLPPFAGIPEYFAGIENHQGEVYRILELEDLHDVVTLTQGLHPLGLRDQLDGRSSTSAGLDCRFAPTAET</sequence>
<dbReference type="EMBL" id="JARWAO010000011">
    <property type="protein sequence ID" value="MDR5897348.1"/>
    <property type="molecule type" value="Genomic_DNA"/>
</dbReference>
<evidence type="ECO:0000313" key="3">
    <source>
        <dbReference type="Proteomes" id="UP001269375"/>
    </source>
</evidence>
<keyword evidence="3" id="KW-1185">Reference proteome</keyword>
<organism evidence="2 3">
    <name type="scientific">Larsenimonas suaedae</name>
    <dbReference type="NCBI Taxonomy" id="1851019"/>
    <lineage>
        <taxon>Bacteria</taxon>
        <taxon>Pseudomonadati</taxon>
        <taxon>Pseudomonadota</taxon>
        <taxon>Gammaproteobacteria</taxon>
        <taxon>Oceanospirillales</taxon>
        <taxon>Halomonadaceae</taxon>
        <taxon>Larsenimonas</taxon>
    </lineage>
</organism>